<reference evidence="4" key="2">
    <citation type="submission" date="2025-08" db="UniProtKB">
        <authorList>
            <consortium name="RefSeq"/>
        </authorList>
    </citation>
    <scope>IDENTIFICATION</scope>
    <source>
        <tissue evidence="4">Young leaves</tissue>
    </source>
</reference>
<dbReference type="InterPro" id="IPR000873">
    <property type="entry name" value="AMP-dep_synth/lig_dom"/>
</dbReference>
<dbReference type="GO" id="GO:0005783">
    <property type="term" value="C:endoplasmic reticulum"/>
    <property type="evidence" value="ECO:0007669"/>
    <property type="project" value="TreeGrafter"/>
</dbReference>
<dbReference type="OrthoDB" id="1700726at2759"/>
<dbReference type="KEGG" id="aprc:113854547"/>
<dbReference type="GeneID" id="113854547"/>
<dbReference type="InterPro" id="IPR042099">
    <property type="entry name" value="ANL_N_sf"/>
</dbReference>
<evidence type="ECO:0000313" key="4">
    <source>
        <dbReference type="RefSeq" id="XP_027341386.1"/>
    </source>
</evidence>
<name>A0A8B8KCD2_ABRPR</name>
<feature type="domain" description="AMP-dependent synthetase/ligase" evidence="2">
    <location>
        <begin position="480"/>
        <end position="553"/>
    </location>
</feature>
<keyword evidence="1" id="KW-0472">Membrane</keyword>
<organism evidence="3 4">
    <name type="scientific">Abrus precatorius</name>
    <name type="common">Indian licorice</name>
    <name type="synonym">Glycine abrus</name>
    <dbReference type="NCBI Taxonomy" id="3816"/>
    <lineage>
        <taxon>Eukaryota</taxon>
        <taxon>Viridiplantae</taxon>
        <taxon>Streptophyta</taxon>
        <taxon>Embryophyta</taxon>
        <taxon>Tracheophyta</taxon>
        <taxon>Spermatophyta</taxon>
        <taxon>Magnoliopsida</taxon>
        <taxon>eudicotyledons</taxon>
        <taxon>Gunneridae</taxon>
        <taxon>Pentapetalae</taxon>
        <taxon>rosids</taxon>
        <taxon>fabids</taxon>
        <taxon>Fabales</taxon>
        <taxon>Fabaceae</taxon>
        <taxon>Papilionoideae</taxon>
        <taxon>50 kb inversion clade</taxon>
        <taxon>NPAAA clade</taxon>
        <taxon>indigoferoid/millettioid clade</taxon>
        <taxon>Abreae</taxon>
        <taxon>Abrus</taxon>
    </lineage>
</organism>
<reference evidence="3" key="1">
    <citation type="journal article" date="2019" name="Toxins">
        <title>Detection of Abrin-Like and Prepropulchellin-Like Toxin Genes and Transcripts Using Whole Genome Sequencing and Full-Length Transcript Sequencing of Abrus precatorius.</title>
        <authorList>
            <person name="Hovde B.T."/>
            <person name="Daligault H.E."/>
            <person name="Hanschen E.R."/>
            <person name="Kunde Y.A."/>
            <person name="Johnson M.B."/>
            <person name="Starkenburg S.R."/>
            <person name="Johnson S.L."/>
        </authorList>
    </citation>
    <scope>NUCLEOTIDE SEQUENCE [LARGE SCALE GENOMIC DNA]</scope>
</reference>
<dbReference type="Gene3D" id="3.40.50.12780">
    <property type="entry name" value="N-terminal domain of ligase-like"/>
    <property type="match status" value="1"/>
</dbReference>
<dbReference type="PANTHER" id="PTHR43272">
    <property type="entry name" value="LONG-CHAIN-FATTY-ACID--COA LIGASE"/>
    <property type="match status" value="1"/>
</dbReference>
<proteinExistence type="predicted"/>
<dbReference type="Pfam" id="PF00501">
    <property type="entry name" value="AMP-binding"/>
    <property type="match status" value="2"/>
</dbReference>
<dbReference type="RefSeq" id="XP_027341386.1">
    <property type="nucleotide sequence ID" value="XM_027485585.1"/>
</dbReference>
<sequence>MVDPKNSSLYGVYGAVAAIVIGILFSALFFGKKRGKIRGVPIEIGGEAGYAVRNARKTELVDVPWKGAPTMAHLFEQSCNKYAHNRFLGTRKLIQREFVTSSDGKRFEKLHLGDYEWETYGEVFARVSNFASGLLKLGHNIDSRVAIFSETRAEWLIALQGCFRQNVTVVTIYASLGEDALIHSLNETEVCTLICDSKQLKKLDAIRSSLTSIQNIIYFEDNEEDTFSGSSSNWTIASFSEVEKFGKECPVEPSLPSKNAIAVTMYTSGSTGLPKGVMITHGNIVATTAAVMTVIPNLGRKDVYLAYLPLAHVFEMAAESVMLAAGVAIGYGSPLTLTDTSNKIKKGTKGDATVLKPTLMTAVPAILDRIRDGVVKKVEEKRGLVKNLFHFAYNRRLAAVKGSWLGAWGLEKLVWDTVVFKRIRTALGGQLRFMLCGGAPLSGDSQHFINICMGKNRRNVNEIKCKEKKNKRKRKESRTTKVPIGQGYGLTETFAGAAFSEWDDYSVGRVGPPLPCCYIKLVSWEEGGYLTSDRPLPRGEIVVGGFSVTAGYFKNEEKTKEVFKVDEKGMRWFYTGDIGQFHPDGCLEIIDRKKDIVKLQHGEYISLGKVEAALSLCDYVDNVMVYADPFHNYCVALVVASHQSLEKWAQQAGIEYKDFPDLCNKPETVTEVLQSISKVAKASKLEKTEIPAKIKLLPDPWTPESGIVTAALKIKREQLKAKFKDDLQKLYA</sequence>
<dbReference type="GO" id="GO:0004467">
    <property type="term" value="F:long-chain fatty acid-CoA ligase activity"/>
    <property type="evidence" value="ECO:0007669"/>
    <property type="project" value="TreeGrafter"/>
</dbReference>
<feature type="transmembrane region" description="Helical" evidence="1">
    <location>
        <begin position="12"/>
        <end position="31"/>
    </location>
</feature>
<feature type="domain" description="AMP-dependent synthetase/ligase" evidence="2">
    <location>
        <begin position="110"/>
        <end position="455"/>
    </location>
</feature>
<evidence type="ECO:0000259" key="2">
    <source>
        <dbReference type="Pfam" id="PF00501"/>
    </source>
</evidence>
<accession>A0A8B8KCD2</accession>
<evidence type="ECO:0000256" key="1">
    <source>
        <dbReference type="SAM" id="Phobius"/>
    </source>
</evidence>
<dbReference type="PANTHER" id="PTHR43272:SF92">
    <property type="entry name" value="LONG CHAIN ACYL-COA SYNTHETASE 8"/>
    <property type="match status" value="1"/>
</dbReference>
<evidence type="ECO:0000313" key="3">
    <source>
        <dbReference type="Proteomes" id="UP000694853"/>
    </source>
</evidence>
<gene>
    <name evidence="4" type="primary">LOC113854547</name>
</gene>
<keyword evidence="1" id="KW-0812">Transmembrane</keyword>
<protein>
    <submittedName>
        <fullName evidence="4">Long chain acyl-CoA synthetase 8 isoform X1</fullName>
    </submittedName>
</protein>
<keyword evidence="3" id="KW-1185">Reference proteome</keyword>
<dbReference type="Proteomes" id="UP000694853">
    <property type="component" value="Unplaced"/>
</dbReference>
<dbReference type="SUPFAM" id="SSF56801">
    <property type="entry name" value="Acetyl-CoA synthetase-like"/>
    <property type="match status" value="1"/>
</dbReference>
<dbReference type="GO" id="GO:0016020">
    <property type="term" value="C:membrane"/>
    <property type="evidence" value="ECO:0007669"/>
    <property type="project" value="TreeGrafter"/>
</dbReference>
<keyword evidence="1" id="KW-1133">Transmembrane helix</keyword>
<dbReference type="AlphaFoldDB" id="A0A8B8KCD2"/>